<evidence type="ECO:0000313" key="1">
    <source>
        <dbReference type="EMBL" id="MBU6081950.1"/>
    </source>
</evidence>
<gene>
    <name evidence="1" type="ORF">KQ486_13080</name>
</gene>
<evidence type="ECO:0008006" key="3">
    <source>
        <dbReference type="Google" id="ProtNLM"/>
    </source>
</evidence>
<comment type="caution">
    <text evidence="1">The sequence shown here is derived from an EMBL/GenBank/DDBJ whole genome shotgun (WGS) entry which is preliminary data.</text>
</comment>
<organism evidence="1 2">
    <name type="scientific">Allobacillus halotolerans</name>
    <dbReference type="NCBI Taxonomy" id="570278"/>
    <lineage>
        <taxon>Bacteria</taxon>
        <taxon>Bacillati</taxon>
        <taxon>Bacillota</taxon>
        <taxon>Bacilli</taxon>
        <taxon>Bacillales</taxon>
        <taxon>Bacillaceae</taxon>
        <taxon>Allobacillus</taxon>
    </lineage>
</organism>
<dbReference type="Proteomes" id="UP000812672">
    <property type="component" value="Unassembled WGS sequence"/>
</dbReference>
<reference evidence="1 2" key="1">
    <citation type="journal article" date="2011" name="Int. J. Syst. Evol. Microbiol.">
        <title>Allobacillus halotolerans gen. nov., sp. nov. isolated from shrimp paste.</title>
        <authorList>
            <person name="Sheu S.Y."/>
            <person name="Arun A.B."/>
            <person name="Jiang S.R."/>
            <person name="Young C.C."/>
            <person name="Chen W.M."/>
        </authorList>
    </citation>
    <scope>NUCLEOTIDE SEQUENCE [LARGE SCALE GENOMIC DNA]</scope>
    <source>
        <strain evidence="1 2">LMG 24826</strain>
    </source>
</reference>
<sequence length="201" mass="23919">MAINYRKCPACDSTNVIPIVYGEPDSYLALEADETKVLLGGCVIMPNSPEYHCRNCENEWTREDSIIHAYEQIDQLEMRIGSFSDGHTNIMIDFVKQTIEISHSFIEEDSFQRKLTDDEIKNIRFRLRWTGILNWRRRYSNPRILDGQQWEITLYRSRNRRSIKRSGDNRYPDQWNEFCELLRDITGEEFHYSTNEGDNYD</sequence>
<dbReference type="EMBL" id="JAHLZF010000027">
    <property type="protein sequence ID" value="MBU6081950.1"/>
    <property type="molecule type" value="Genomic_DNA"/>
</dbReference>
<proteinExistence type="predicted"/>
<accession>A0ABS6GU35</accession>
<name>A0ABS6GU35_9BACI</name>
<keyword evidence="2" id="KW-1185">Reference proteome</keyword>
<protein>
    <recommendedName>
        <fullName evidence="3">YgiT-type zinc finger domain-containing protein</fullName>
    </recommendedName>
</protein>
<dbReference type="RefSeq" id="WP_216687898.1">
    <property type="nucleotide sequence ID" value="NZ_CAUPKR010000034.1"/>
</dbReference>
<evidence type="ECO:0000313" key="2">
    <source>
        <dbReference type="Proteomes" id="UP000812672"/>
    </source>
</evidence>